<sequence length="169" mass="19267">MAFSCFMFLFHVWIQLVFNCVRAETSCRNELISRINFSTPLQSDVLLPCNFNSSLLGSDLTADIAAVWSYKNITEDNLLEISLQGVVMFWNNRGGRINPFPKLSTSGNFSILLHKVNKSDLGLYRCELFNGINCSIAYQEIILSKYSILSLKFTEVIIKYQTTFIIILI</sequence>
<proteinExistence type="predicted"/>
<comment type="caution">
    <text evidence="2">The sequence shown here is derived from an EMBL/GenBank/DDBJ whole genome shotgun (WGS) entry which is preliminary data.</text>
</comment>
<keyword evidence="1" id="KW-0732">Signal</keyword>
<accession>A0A8T2MLR6</accession>
<reference evidence="2 3" key="1">
    <citation type="submission" date="2021-07" db="EMBL/GenBank/DDBJ databases">
        <authorList>
            <person name="Imarazene B."/>
            <person name="Zahm M."/>
            <person name="Klopp C."/>
            <person name="Cabau C."/>
            <person name="Beille S."/>
            <person name="Jouanno E."/>
            <person name="Castinel A."/>
            <person name="Lluch J."/>
            <person name="Gil L."/>
            <person name="Kuchtly C."/>
            <person name="Lopez Roques C."/>
            <person name="Donnadieu C."/>
            <person name="Parrinello H."/>
            <person name="Journot L."/>
            <person name="Du K."/>
            <person name="Schartl M."/>
            <person name="Retaux S."/>
            <person name="Guiguen Y."/>
        </authorList>
    </citation>
    <scope>NUCLEOTIDE SEQUENCE [LARGE SCALE GENOMIC DNA]</scope>
    <source>
        <strain evidence="2">Pach_M1</strain>
        <tissue evidence="2">Testis</tissue>
    </source>
</reference>
<dbReference type="Gene3D" id="2.60.40.10">
    <property type="entry name" value="Immunoglobulins"/>
    <property type="match status" value="1"/>
</dbReference>
<dbReference type="Proteomes" id="UP000752171">
    <property type="component" value="Unassembled WGS sequence"/>
</dbReference>
<dbReference type="InterPro" id="IPR013783">
    <property type="entry name" value="Ig-like_fold"/>
</dbReference>
<feature type="chain" id="PRO_5035724779" description="Ig-like domain-containing protein" evidence="1">
    <location>
        <begin position="24"/>
        <end position="169"/>
    </location>
</feature>
<dbReference type="EMBL" id="JAICCE010000001">
    <property type="protein sequence ID" value="KAG9281681.1"/>
    <property type="molecule type" value="Genomic_DNA"/>
</dbReference>
<evidence type="ECO:0000313" key="2">
    <source>
        <dbReference type="EMBL" id="KAG9281681.1"/>
    </source>
</evidence>
<dbReference type="AlphaFoldDB" id="A0A8T2MLR6"/>
<feature type="signal peptide" evidence="1">
    <location>
        <begin position="1"/>
        <end position="23"/>
    </location>
</feature>
<evidence type="ECO:0008006" key="4">
    <source>
        <dbReference type="Google" id="ProtNLM"/>
    </source>
</evidence>
<evidence type="ECO:0000313" key="3">
    <source>
        <dbReference type="Proteomes" id="UP000752171"/>
    </source>
</evidence>
<gene>
    <name evidence="2" type="ORF">AMEX_G231</name>
</gene>
<dbReference type="SUPFAM" id="SSF48726">
    <property type="entry name" value="Immunoglobulin"/>
    <property type="match status" value="1"/>
</dbReference>
<protein>
    <recommendedName>
        <fullName evidence="4">Ig-like domain-containing protein</fullName>
    </recommendedName>
</protein>
<organism evidence="2 3">
    <name type="scientific">Astyanax mexicanus</name>
    <name type="common">Blind cave fish</name>
    <name type="synonym">Astyanax fasciatus mexicanus</name>
    <dbReference type="NCBI Taxonomy" id="7994"/>
    <lineage>
        <taxon>Eukaryota</taxon>
        <taxon>Metazoa</taxon>
        <taxon>Chordata</taxon>
        <taxon>Craniata</taxon>
        <taxon>Vertebrata</taxon>
        <taxon>Euteleostomi</taxon>
        <taxon>Actinopterygii</taxon>
        <taxon>Neopterygii</taxon>
        <taxon>Teleostei</taxon>
        <taxon>Ostariophysi</taxon>
        <taxon>Characiformes</taxon>
        <taxon>Characoidei</taxon>
        <taxon>Acestrorhamphidae</taxon>
        <taxon>Acestrorhamphinae</taxon>
        <taxon>Astyanax</taxon>
    </lineage>
</organism>
<evidence type="ECO:0000256" key="1">
    <source>
        <dbReference type="SAM" id="SignalP"/>
    </source>
</evidence>
<name>A0A8T2MLR6_ASTMX</name>
<dbReference type="InterPro" id="IPR036179">
    <property type="entry name" value="Ig-like_dom_sf"/>
</dbReference>